<dbReference type="GO" id="GO:0007059">
    <property type="term" value="P:chromosome segregation"/>
    <property type="evidence" value="ECO:0007669"/>
    <property type="project" value="TreeGrafter"/>
</dbReference>
<dbReference type="InterPro" id="IPR050336">
    <property type="entry name" value="Chromosome_partition/occlusion"/>
</dbReference>
<dbReference type="InterPro" id="IPR036086">
    <property type="entry name" value="ParB/Sulfiredoxin_sf"/>
</dbReference>
<dbReference type="GO" id="GO:0003677">
    <property type="term" value="F:DNA binding"/>
    <property type="evidence" value="ECO:0007669"/>
    <property type="project" value="InterPro"/>
</dbReference>
<dbReference type="NCBIfam" id="TIGR00180">
    <property type="entry name" value="parB_part"/>
    <property type="match status" value="1"/>
</dbReference>
<dbReference type="Gene3D" id="1.10.10.2830">
    <property type="match status" value="1"/>
</dbReference>
<dbReference type="AlphaFoldDB" id="A0A540WI34"/>
<dbReference type="InterPro" id="IPR041468">
    <property type="entry name" value="HTH_ParB/Spo0J"/>
</dbReference>
<feature type="domain" description="ParB-like N-terminal" evidence="3">
    <location>
        <begin position="14"/>
        <end position="114"/>
    </location>
</feature>
<organism evidence="4 5">
    <name type="scientific">Myxococcus llanfairpwllgwyngyllgogerychwyrndrobwllllantysiliogogogochensis</name>
    <dbReference type="NCBI Taxonomy" id="2590453"/>
    <lineage>
        <taxon>Bacteria</taxon>
        <taxon>Pseudomonadati</taxon>
        <taxon>Myxococcota</taxon>
        <taxon>Myxococcia</taxon>
        <taxon>Myxococcales</taxon>
        <taxon>Cystobacterineae</taxon>
        <taxon>Myxococcaceae</taxon>
        <taxon>Myxococcus</taxon>
    </lineage>
</organism>
<dbReference type="OrthoDB" id="9802051at2"/>
<dbReference type="PANTHER" id="PTHR33375:SF7">
    <property type="entry name" value="CHROMOSOME 2-PARTITIONING PROTEIN PARB-RELATED"/>
    <property type="match status" value="1"/>
</dbReference>
<evidence type="ECO:0000259" key="3">
    <source>
        <dbReference type="SMART" id="SM00470"/>
    </source>
</evidence>
<dbReference type="Proteomes" id="UP000315369">
    <property type="component" value="Unassembled WGS sequence"/>
</dbReference>
<proteinExistence type="inferred from homology"/>
<keyword evidence="5" id="KW-1185">Reference proteome</keyword>
<comment type="similarity">
    <text evidence="1">Belongs to the ParB family.</text>
</comment>
<dbReference type="RefSeq" id="WP_141649437.1">
    <property type="nucleotide sequence ID" value="NZ_VIFM01000488.1"/>
</dbReference>
<feature type="compositionally biased region" description="Basic and acidic residues" evidence="2">
    <location>
        <begin position="381"/>
        <end position="392"/>
    </location>
</feature>
<dbReference type="InterPro" id="IPR003115">
    <property type="entry name" value="ParB_N"/>
</dbReference>
<feature type="region of interest" description="Disordered" evidence="2">
    <location>
        <begin position="371"/>
        <end position="392"/>
    </location>
</feature>
<gene>
    <name evidence="4" type="ORF">FJV41_48680</name>
</gene>
<dbReference type="GO" id="GO:0005694">
    <property type="term" value="C:chromosome"/>
    <property type="evidence" value="ECO:0007669"/>
    <property type="project" value="TreeGrafter"/>
</dbReference>
<dbReference type="PANTHER" id="PTHR33375">
    <property type="entry name" value="CHROMOSOME-PARTITIONING PROTEIN PARB-RELATED"/>
    <property type="match status" value="1"/>
</dbReference>
<sequence length="570" mass="62624">MAMSEQGQTTMRVVMMPLGNLVEGDNYRKSIEEGPLAELAASIKARGVEVPILVRPADGRPFEDGSPIEDRAFKVTAGFRRFRASHWAGLTHVPVIIREMSDDLAQEANLVENLFRVDPHPLDESDAFAAFLGRGHTADTIAGVTGKDRRHVVRRLQLQKLGKPARKAFKDGKILSDVATMIATITDLDAQNEATEALTRLADPEGVNAARHFIDRNFRLRLKDAPFATNRDDLGPGLPACNACPRRTGATPDLFGEASDKDLCTDRKCFTQKAEAGWTEKCEEALAKGLEVLDESESKKLFQDGNYLAYGCGYVDLGAQCYRDAQKRTWGAVLGKVRPNVILARDSFGRAHQLCREEDVRAALVYLHGDAEKPPAQTEGEEPKAKRREERTRALRSREIINRGLAAVADAGEKVNPSGGVEIWRHLAGEAVELASYLNWACVGKVRGIEGKPYEVKHQLLARLEAMTGAQAFGLLCQILSSRWASAPSLEKLPPSLDGTAKVLNVDLEALAKSVDAESTEKARLKAEGAECPRCSKRSKRFVLLPNKERICHVCSRTQMDEQAPIQKAA</sequence>
<dbReference type="Gene3D" id="3.90.1530.30">
    <property type="match status" value="1"/>
</dbReference>
<evidence type="ECO:0000256" key="1">
    <source>
        <dbReference type="ARBA" id="ARBA00006295"/>
    </source>
</evidence>
<evidence type="ECO:0000313" key="5">
    <source>
        <dbReference type="Proteomes" id="UP000315369"/>
    </source>
</evidence>
<reference evidence="4 5" key="1">
    <citation type="submission" date="2019-06" db="EMBL/GenBank/DDBJ databases">
        <authorList>
            <person name="Livingstone P."/>
            <person name="Whitworth D."/>
        </authorList>
    </citation>
    <scope>NUCLEOTIDE SEQUENCE [LARGE SCALE GENOMIC DNA]</scope>
    <source>
        <strain evidence="4 5">AM401</strain>
    </source>
</reference>
<dbReference type="SUPFAM" id="SSF110849">
    <property type="entry name" value="ParB/Sulfiredoxin"/>
    <property type="match status" value="1"/>
</dbReference>
<dbReference type="SUPFAM" id="SSF109709">
    <property type="entry name" value="KorB DNA-binding domain-like"/>
    <property type="match status" value="1"/>
</dbReference>
<dbReference type="Pfam" id="PF02195">
    <property type="entry name" value="ParB_N"/>
    <property type="match status" value="1"/>
</dbReference>
<comment type="caution">
    <text evidence="4">The sequence shown here is derived from an EMBL/GenBank/DDBJ whole genome shotgun (WGS) entry which is preliminary data.</text>
</comment>
<evidence type="ECO:0000256" key="2">
    <source>
        <dbReference type="SAM" id="MobiDB-lite"/>
    </source>
</evidence>
<name>A0A540WI34_9BACT</name>
<protein>
    <submittedName>
        <fullName evidence="4">ParB/RepB/Spo0J family partition protein</fullName>
    </submittedName>
</protein>
<dbReference type="SMART" id="SM00470">
    <property type="entry name" value="ParB"/>
    <property type="match status" value="1"/>
</dbReference>
<dbReference type="EMBL" id="VIFM01000488">
    <property type="protein sequence ID" value="TQF08668.1"/>
    <property type="molecule type" value="Genomic_DNA"/>
</dbReference>
<accession>A0A540WI34</accession>
<dbReference type="Pfam" id="PF17762">
    <property type="entry name" value="HTH_ParB"/>
    <property type="match status" value="1"/>
</dbReference>
<evidence type="ECO:0000313" key="4">
    <source>
        <dbReference type="EMBL" id="TQF08668.1"/>
    </source>
</evidence>
<dbReference type="InterPro" id="IPR004437">
    <property type="entry name" value="ParB/RepB/Spo0J"/>
</dbReference>